<dbReference type="OrthoDB" id="1743720at2759"/>
<gene>
    <name evidence="2" type="ORF">F0562_003498</name>
</gene>
<sequence>MGAYEDPVGQKWYRKRRKFVNKPINASNSFSHIGHVIIGQAYDAPPTVGHAKDNGRKWPRLFEKRCELEVYCRWHGLRVPRARSANICVDKIHDSVEVINRLKKENDQMQRCLDRFHAMEHVKNEQFHPKEAIIDVIEDELMVSDPELLDYTDDNDDDDFQKYFSIFFDRKQKEDTVTSIHQLSLQTEQGAPEATSPGELMLIDTIRQIREMSSTCLEAVYEQRHLHEHELQSEPQPQPQRRRQSRGFIPPQPASPHTTEASTSSMQPFDSTLSPMWTSPLHTIPLHQPSPSRLSSSPLPSAHVSHDHSGHHVPDEEPVEGVTQDNEDRSDLDEQLIGKRLQRFRISVPSPSGRRGLGNSGTSPQR</sequence>
<evidence type="ECO:0000313" key="2">
    <source>
        <dbReference type="EMBL" id="KAA8547069.1"/>
    </source>
</evidence>
<dbReference type="Proteomes" id="UP000325577">
    <property type="component" value="Linkage Group LG1"/>
</dbReference>
<evidence type="ECO:0000256" key="1">
    <source>
        <dbReference type="SAM" id="MobiDB-lite"/>
    </source>
</evidence>
<proteinExistence type="predicted"/>
<reference evidence="2 3" key="1">
    <citation type="submission" date="2019-09" db="EMBL/GenBank/DDBJ databases">
        <title>A chromosome-level genome assembly of the Chinese tupelo Nyssa sinensis.</title>
        <authorList>
            <person name="Yang X."/>
            <person name="Kang M."/>
            <person name="Yang Y."/>
            <person name="Xiong H."/>
            <person name="Wang M."/>
            <person name="Zhang Z."/>
            <person name="Wang Z."/>
            <person name="Wu H."/>
            <person name="Ma T."/>
            <person name="Liu J."/>
            <person name="Xi Z."/>
        </authorList>
    </citation>
    <scope>NUCLEOTIDE SEQUENCE [LARGE SCALE GENOMIC DNA]</scope>
    <source>
        <strain evidence="2">J267</strain>
        <tissue evidence="2">Leaf</tissue>
    </source>
</reference>
<feature type="compositionally biased region" description="Basic and acidic residues" evidence="1">
    <location>
        <begin position="304"/>
        <end position="315"/>
    </location>
</feature>
<evidence type="ECO:0000313" key="3">
    <source>
        <dbReference type="Proteomes" id="UP000325577"/>
    </source>
</evidence>
<accession>A0A5J5BVN8</accession>
<feature type="compositionally biased region" description="Polar residues" evidence="1">
    <location>
        <begin position="255"/>
        <end position="281"/>
    </location>
</feature>
<dbReference type="EMBL" id="CM018032">
    <property type="protein sequence ID" value="KAA8547069.1"/>
    <property type="molecule type" value="Genomic_DNA"/>
</dbReference>
<feature type="compositionally biased region" description="Low complexity" evidence="1">
    <location>
        <begin position="285"/>
        <end position="301"/>
    </location>
</feature>
<name>A0A5J5BVN8_9ASTE</name>
<keyword evidence="3" id="KW-1185">Reference proteome</keyword>
<feature type="region of interest" description="Disordered" evidence="1">
    <location>
        <begin position="227"/>
        <end position="366"/>
    </location>
</feature>
<dbReference type="AlphaFoldDB" id="A0A5J5BVN8"/>
<protein>
    <submittedName>
        <fullName evidence="2">Uncharacterized protein</fullName>
    </submittedName>
</protein>
<organism evidence="2 3">
    <name type="scientific">Nyssa sinensis</name>
    <dbReference type="NCBI Taxonomy" id="561372"/>
    <lineage>
        <taxon>Eukaryota</taxon>
        <taxon>Viridiplantae</taxon>
        <taxon>Streptophyta</taxon>
        <taxon>Embryophyta</taxon>
        <taxon>Tracheophyta</taxon>
        <taxon>Spermatophyta</taxon>
        <taxon>Magnoliopsida</taxon>
        <taxon>eudicotyledons</taxon>
        <taxon>Gunneridae</taxon>
        <taxon>Pentapetalae</taxon>
        <taxon>asterids</taxon>
        <taxon>Cornales</taxon>
        <taxon>Nyssaceae</taxon>
        <taxon>Nyssa</taxon>
    </lineage>
</organism>